<evidence type="ECO:0000256" key="1">
    <source>
        <dbReference type="SAM" id="Phobius"/>
    </source>
</evidence>
<keyword evidence="1" id="KW-1133">Transmembrane helix</keyword>
<dbReference type="EMBL" id="MZMT01000050">
    <property type="protein sequence ID" value="PIO42667.1"/>
    <property type="molecule type" value="Genomic_DNA"/>
</dbReference>
<comment type="caution">
    <text evidence="2">The sequence shown here is derived from an EMBL/GenBank/DDBJ whole genome shotgun (WGS) entry which is preliminary data.</text>
</comment>
<protein>
    <submittedName>
        <fullName evidence="2">Uncharacterized protein</fullName>
    </submittedName>
</protein>
<dbReference type="KEGG" id="pht:BLM14_27425"/>
<name>A0A2N9VT49_9HYPH</name>
<feature type="transmembrane region" description="Helical" evidence="1">
    <location>
        <begin position="144"/>
        <end position="161"/>
    </location>
</feature>
<keyword evidence="1" id="KW-0812">Transmembrane</keyword>
<accession>A0A2N9VT49</accession>
<keyword evidence="1" id="KW-0472">Membrane</keyword>
<dbReference type="AlphaFoldDB" id="A0A2N9VT49"/>
<evidence type="ECO:0000313" key="3">
    <source>
        <dbReference type="Proteomes" id="UP000232163"/>
    </source>
</evidence>
<dbReference type="Proteomes" id="UP000232163">
    <property type="component" value="Unassembled WGS sequence"/>
</dbReference>
<keyword evidence="3" id="KW-1185">Reference proteome</keyword>
<evidence type="ECO:0000313" key="2">
    <source>
        <dbReference type="EMBL" id="PIO42667.1"/>
    </source>
</evidence>
<organism evidence="2 3">
    <name type="scientific">Phyllobacterium zundukense</name>
    <dbReference type="NCBI Taxonomy" id="1867719"/>
    <lineage>
        <taxon>Bacteria</taxon>
        <taxon>Pseudomonadati</taxon>
        <taxon>Pseudomonadota</taxon>
        <taxon>Alphaproteobacteria</taxon>
        <taxon>Hyphomicrobiales</taxon>
        <taxon>Phyllobacteriaceae</taxon>
        <taxon>Phyllobacterium</taxon>
    </lineage>
</organism>
<reference evidence="2 3" key="1">
    <citation type="journal article" date="2017" name="Int J Environ Stud">
        <title>Does the Miocene-Pliocene relict legume Oxytropis triphylla form nitrogen-fixing nodules with a combination of bacterial strains?</title>
        <authorList>
            <person name="Safronova V."/>
            <person name="Belimov A."/>
            <person name="Sazanova A."/>
            <person name="Kuznetsova I."/>
            <person name="Popova J."/>
            <person name="Andronov E."/>
            <person name="Verkhozina A."/>
            <person name="Tikhonovich I."/>
        </authorList>
    </citation>
    <scope>NUCLEOTIDE SEQUENCE [LARGE SCALE GENOMIC DNA]</scope>
    <source>
        <strain evidence="2 3">Tri-38</strain>
    </source>
</reference>
<proteinExistence type="predicted"/>
<sequence length="162" mass="18172">MTEMGDTDANRYFHVVAWVKGDAESPVFLFGDLLETDLEKKFLSYYRAGRKLLADRHLYDIHDLVSVSIIETEVPKDKAIDDFLRRDRDAIDRLNQSSHVFFLGRISGPNDVDVLEVGEDVTSRYIKGPPGEGRTLVDIINHPWTLTVLGGLIVALIAAAVM</sequence>
<gene>
    <name evidence="2" type="ORF">B5P45_22140</name>
</gene>